<evidence type="ECO:0000313" key="4">
    <source>
        <dbReference type="Proteomes" id="UP001497516"/>
    </source>
</evidence>
<evidence type="ECO:0000259" key="2">
    <source>
        <dbReference type="Pfam" id="PF25597"/>
    </source>
</evidence>
<dbReference type="PANTHER" id="PTHR42648:SF31">
    <property type="entry name" value="RNA-DIRECTED DNA POLYMERASE"/>
    <property type="match status" value="1"/>
</dbReference>
<dbReference type="PRINTS" id="PR01217">
    <property type="entry name" value="PRICHEXTENSN"/>
</dbReference>
<evidence type="ECO:0000313" key="3">
    <source>
        <dbReference type="EMBL" id="CAL1377053.1"/>
    </source>
</evidence>
<dbReference type="InterPro" id="IPR039537">
    <property type="entry name" value="Retrotran_Ty1/copia-like"/>
</dbReference>
<protein>
    <recommendedName>
        <fullName evidence="2">Retroviral polymerase SH3-like domain-containing protein</fullName>
    </recommendedName>
</protein>
<evidence type="ECO:0000256" key="1">
    <source>
        <dbReference type="SAM" id="MobiDB-lite"/>
    </source>
</evidence>
<dbReference type="EMBL" id="OZ034816">
    <property type="protein sequence ID" value="CAL1377053.1"/>
    <property type="molecule type" value="Genomic_DNA"/>
</dbReference>
<accession>A0AAV2DU83</accession>
<reference evidence="3 4" key="1">
    <citation type="submission" date="2024-04" db="EMBL/GenBank/DDBJ databases">
        <authorList>
            <person name="Fracassetti M."/>
        </authorList>
    </citation>
    <scope>NUCLEOTIDE SEQUENCE [LARGE SCALE GENOMIC DNA]</scope>
</reference>
<dbReference type="InterPro" id="IPR057670">
    <property type="entry name" value="SH3_retrovirus"/>
</dbReference>
<proteinExistence type="predicted"/>
<dbReference type="Proteomes" id="UP001497516">
    <property type="component" value="Chromosome 3"/>
</dbReference>
<dbReference type="PANTHER" id="PTHR42648">
    <property type="entry name" value="TRANSPOSASE, PUTATIVE-RELATED"/>
    <property type="match status" value="1"/>
</dbReference>
<feature type="region of interest" description="Disordered" evidence="1">
    <location>
        <begin position="168"/>
        <end position="194"/>
    </location>
</feature>
<feature type="domain" description="Retroviral polymerase SH3-like" evidence="2">
    <location>
        <begin position="36"/>
        <end position="97"/>
    </location>
</feature>
<feature type="region of interest" description="Disordered" evidence="1">
    <location>
        <begin position="96"/>
        <end position="147"/>
    </location>
</feature>
<dbReference type="AlphaFoldDB" id="A0AAV2DU83"/>
<sequence>MFLINRLPFALLNDITPYERLYGKPPDYSFLRVFGCLCYAGTLSQGRKKFDSRARQCLFLGFTPGIKGYKLLDLSSHAVFVSRDVKFYEQILPYKRDPSPQPATSSHIPSHPISFDPFPDTPTPTPPPPSPPPPPSFSPSPQSPFLPLIEDMREGSIHDDYASEGEALALPFDPPKPSLPEPSLRRSDRQSKPPSYLVQNYKTQIPNLKPTNTSPHSLATLASFISDQNHTPEFQAYALSVLSMSEPDSYREAIQHEHWRKAIMEELKALQANGT</sequence>
<keyword evidence="4" id="KW-1185">Reference proteome</keyword>
<feature type="compositionally biased region" description="Pro residues" evidence="1">
    <location>
        <begin position="119"/>
        <end position="144"/>
    </location>
</feature>
<dbReference type="Pfam" id="PF25597">
    <property type="entry name" value="SH3_retrovirus"/>
    <property type="match status" value="1"/>
</dbReference>
<gene>
    <name evidence="3" type="ORF">LTRI10_LOCUS18737</name>
</gene>
<name>A0AAV2DU83_9ROSI</name>
<organism evidence="3 4">
    <name type="scientific">Linum trigynum</name>
    <dbReference type="NCBI Taxonomy" id="586398"/>
    <lineage>
        <taxon>Eukaryota</taxon>
        <taxon>Viridiplantae</taxon>
        <taxon>Streptophyta</taxon>
        <taxon>Embryophyta</taxon>
        <taxon>Tracheophyta</taxon>
        <taxon>Spermatophyta</taxon>
        <taxon>Magnoliopsida</taxon>
        <taxon>eudicotyledons</taxon>
        <taxon>Gunneridae</taxon>
        <taxon>Pentapetalae</taxon>
        <taxon>rosids</taxon>
        <taxon>fabids</taxon>
        <taxon>Malpighiales</taxon>
        <taxon>Linaceae</taxon>
        <taxon>Linum</taxon>
    </lineage>
</organism>